<feature type="DNA-binding region" description="Fork-head" evidence="2">
    <location>
        <begin position="231"/>
        <end position="354"/>
    </location>
</feature>
<evidence type="ECO:0000256" key="2">
    <source>
        <dbReference type="PROSITE-ProRule" id="PRU00089"/>
    </source>
</evidence>
<keyword evidence="1 2" id="KW-0238">DNA-binding</keyword>
<proteinExistence type="predicted"/>
<dbReference type="GO" id="GO:0005634">
    <property type="term" value="C:nucleus"/>
    <property type="evidence" value="ECO:0007669"/>
    <property type="project" value="UniProtKB-SubCell"/>
</dbReference>
<evidence type="ECO:0000259" key="3">
    <source>
        <dbReference type="PROSITE" id="PS50039"/>
    </source>
</evidence>
<sequence length="361" mass="42533">MNNTDNMMKQYNAMHEHNYFYDNNKIKNQRHNEEINHTEKIINDYDECDSTLDWFRDLSSSDEDEEEDVKNMPLSHLLRIELENDLAKEYKNKKSSKDQLYDELNDRNNHTMLNISNNSNNIISENHLINNGKQRKIVQLVPLTNDSTIIQNQNITNESQTILFVQPCKDLVVENNLTYIKLLPNVFMNTNLRTDHINNNLQGVNFSLDTNNPIVEKDNVNVTKTSANIVCPPLNWIHLIYLAIKNSATENVSFLDIQRFVRYWFPFYKKNSYIRYIQIILSHIINDFHEKYFYCNSFPIDINKHDTWTINSIYINTLEKSLIKIVENNEDKIKSAMTNPDKLSTIVNGYGVFYLGFNQNL</sequence>
<dbReference type="AlphaFoldDB" id="A0A2S2NYG3"/>
<dbReference type="GO" id="GO:0003700">
    <property type="term" value="F:DNA-binding transcription factor activity"/>
    <property type="evidence" value="ECO:0007669"/>
    <property type="project" value="InterPro"/>
</dbReference>
<evidence type="ECO:0000313" key="4">
    <source>
        <dbReference type="EMBL" id="MBY22217.1"/>
    </source>
</evidence>
<dbReference type="GO" id="GO:0043565">
    <property type="term" value="F:sequence-specific DNA binding"/>
    <property type="evidence" value="ECO:0007669"/>
    <property type="project" value="InterPro"/>
</dbReference>
<accession>A0A2S2NYG3</accession>
<protein>
    <recommendedName>
        <fullName evidence="3">Fork-head domain-containing protein</fullName>
    </recommendedName>
</protein>
<dbReference type="InterPro" id="IPR001766">
    <property type="entry name" value="Fork_head_dom"/>
</dbReference>
<reference evidence="4" key="1">
    <citation type="submission" date="2018-04" db="EMBL/GenBank/DDBJ databases">
        <title>Transcriptome of Schizaphis graminum biotype I.</title>
        <authorList>
            <person name="Scully E.D."/>
            <person name="Geib S.M."/>
            <person name="Palmer N.A."/>
            <person name="Koch K."/>
            <person name="Bradshaw J."/>
            <person name="Heng-Moss T."/>
            <person name="Sarath G."/>
        </authorList>
    </citation>
    <scope>NUCLEOTIDE SEQUENCE</scope>
</reference>
<comment type="subcellular location">
    <subcellularLocation>
        <location evidence="2">Nucleus</location>
    </subcellularLocation>
</comment>
<name>A0A2S2NYG3_SCHGA</name>
<keyword evidence="2" id="KW-0539">Nucleus</keyword>
<feature type="domain" description="Fork-head" evidence="3">
    <location>
        <begin position="231"/>
        <end position="354"/>
    </location>
</feature>
<gene>
    <name evidence="4" type="ORF">g.41229</name>
</gene>
<dbReference type="EMBL" id="GGMR01009598">
    <property type="protein sequence ID" value="MBY22217.1"/>
    <property type="molecule type" value="Transcribed_RNA"/>
</dbReference>
<dbReference type="PROSITE" id="PS50039">
    <property type="entry name" value="FORK_HEAD_3"/>
    <property type="match status" value="1"/>
</dbReference>
<organism evidence="4">
    <name type="scientific">Schizaphis graminum</name>
    <name type="common">Green bug aphid</name>
    <dbReference type="NCBI Taxonomy" id="13262"/>
    <lineage>
        <taxon>Eukaryota</taxon>
        <taxon>Metazoa</taxon>
        <taxon>Ecdysozoa</taxon>
        <taxon>Arthropoda</taxon>
        <taxon>Hexapoda</taxon>
        <taxon>Insecta</taxon>
        <taxon>Pterygota</taxon>
        <taxon>Neoptera</taxon>
        <taxon>Paraneoptera</taxon>
        <taxon>Hemiptera</taxon>
        <taxon>Sternorrhyncha</taxon>
        <taxon>Aphidomorpha</taxon>
        <taxon>Aphidoidea</taxon>
        <taxon>Aphididae</taxon>
        <taxon>Aphidini</taxon>
        <taxon>Schizaphis</taxon>
    </lineage>
</organism>
<evidence type="ECO:0000256" key="1">
    <source>
        <dbReference type="ARBA" id="ARBA00023125"/>
    </source>
</evidence>